<dbReference type="GO" id="GO:0030003">
    <property type="term" value="P:intracellular monoatomic cation homeostasis"/>
    <property type="evidence" value="ECO:0007669"/>
    <property type="project" value="EnsemblFungi"/>
</dbReference>
<dbReference type="KEGG" id="kaf:KAFR_0B06140"/>
<evidence type="ECO:0000256" key="1">
    <source>
        <dbReference type="SAM" id="Coils"/>
    </source>
</evidence>
<feature type="region of interest" description="Disordered" evidence="2">
    <location>
        <begin position="132"/>
        <end position="162"/>
    </location>
</feature>
<proteinExistence type="predicted"/>
<keyword evidence="4" id="KW-1185">Reference proteome</keyword>
<dbReference type="RefSeq" id="XP_003956045.1">
    <property type="nucleotide sequence ID" value="XM_003955996.1"/>
</dbReference>
<evidence type="ECO:0000313" key="4">
    <source>
        <dbReference type="Proteomes" id="UP000005220"/>
    </source>
</evidence>
<name>H2ARB0_KAZAF</name>
<feature type="coiled-coil region" evidence="1">
    <location>
        <begin position="274"/>
        <end position="301"/>
    </location>
</feature>
<evidence type="ECO:0000256" key="2">
    <source>
        <dbReference type="SAM" id="MobiDB-lite"/>
    </source>
</evidence>
<accession>H2ARB0</accession>
<dbReference type="AlphaFoldDB" id="H2ARB0"/>
<dbReference type="OrthoDB" id="4070577at2759"/>
<dbReference type="EMBL" id="HE650822">
    <property type="protein sequence ID" value="CCF56910.1"/>
    <property type="molecule type" value="Genomic_DNA"/>
</dbReference>
<dbReference type="GeneID" id="13884792"/>
<evidence type="ECO:0000313" key="3">
    <source>
        <dbReference type="EMBL" id="CCF56910.1"/>
    </source>
</evidence>
<sequence length="305" mass="34215">MNGENHETLNIDLSNDSGNIESTLQQFLVQSTDQLSHNDTHHQFSHQDDIEKAIETAIINMDSNDLSVSDSLSTKHLSLESLLEDNHNTHLLFNFDEVSGGDNDSVTYQTLSNDRVKRTLQLDGEELDHVKKAKKVQGTNKSDEPFLSPASLSPSSLASDGSDVSLKIDTNQSLTTSIASIPLTKQKSKPKLTNNKSITTIQSSTGDNTTTNVRQKIFQEIPIPEKLTNEYTMQQVSEMKKRIINIHKLILNFNFLKDGYARTCIELKKTVNCLKDSELHRAHLLLENEKLKRKLSELNKQANSS</sequence>
<dbReference type="eggNOG" id="ENOG502S4IW">
    <property type="taxonomic scope" value="Eukaryota"/>
</dbReference>
<protein>
    <recommendedName>
        <fullName evidence="5">Protein ATC1/LIC4</fullName>
    </recommendedName>
</protein>
<dbReference type="FunCoup" id="H2ARB0">
    <property type="interactions" value="119"/>
</dbReference>
<dbReference type="Proteomes" id="UP000005220">
    <property type="component" value="Chromosome 2"/>
</dbReference>
<evidence type="ECO:0008006" key="5">
    <source>
        <dbReference type="Google" id="ProtNLM"/>
    </source>
</evidence>
<gene>
    <name evidence="3" type="primary">KAFR0B06140</name>
    <name evidence="3" type="ORF">KAFR_0B06140</name>
</gene>
<dbReference type="HOGENOM" id="CLU_039078_0_0_1"/>
<dbReference type="STRING" id="1071382.H2ARB0"/>
<reference evidence="3 4" key="1">
    <citation type="journal article" date="2011" name="Proc. Natl. Acad. Sci. U.S.A.">
        <title>Evolutionary erosion of yeast sex chromosomes by mating-type switching accidents.</title>
        <authorList>
            <person name="Gordon J.L."/>
            <person name="Armisen D."/>
            <person name="Proux-Wera E."/>
            <person name="Oheigeartaigh S.S."/>
            <person name="Byrne K.P."/>
            <person name="Wolfe K.H."/>
        </authorList>
    </citation>
    <scope>NUCLEOTIDE SEQUENCE [LARGE SCALE GENOMIC DNA]</scope>
    <source>
        <strain evidence="4">ATCC 22294 / BCRC 22015 / CBS 2517 / CECT 1963 / NBRC 1671 / NRRL Y-8276</strain>
    </source>
</reference>
<keyword evidence="1" id="KW-0175">Coiled coil</keyword>
<dbReference type="GO" id="GO:0007121">
    <property type="term" value="P:bipolar cellular bud site selection"/>
    <property type="evidence" value="ECO:0007669"/>
    <property type="project" value="EnsemblFungi"/>
</dbReference>
<dbReference type="InParanoid" id="H2ARB0"/>
<feature type="compositionally biased region" description="Low complexity" evidence="2">
    <location>
        <begin position="147"/>
        <end position="162"/>
    </location>
</feature>
<dbReference type="GO" id="GO:0005634">
    <property type="term" value="C:nucleus"/>
    <property type="evidence" value="ECO:0007669"/>
    <property type="project" value="EnsemblFungi"/>
</dbReference>
<organism evidence="3 4">
    <name type="scientific">Kazachstania africana (strain ATCC 22294 / BCRC 22015 / CBS 2517 / CECT 1963 / NBRC 1671 / NRRL Y-8276)</name>
    <name type="common">Yeast</name>
    <name type="synonym">Kluyveromyces africanus</name>
    <dbReference type="NCBI Taxonomy" id="1071382"/>
    <lineage>
        <taxon>Eukaryota</taxon>
        <taxon>Fungi</taxon>
        <taxon>Dikarya</taxon>
        <taxon>Ascomycota</taxon>
        <taxon>Saccharomycotina</taxon>
        <taxon>Saccharomycetes</taxon>
        <taxon>Saccharomycetales</taxon>
        <taxon>Saccharomycetaceae</taxon>
        <taxon>Kazachstania</taxon>
    </lineage>
</organism>